<keyword evidence="1" id="KW-1133">Transmembrane helix</keyword>
<accession>A0A174QM96</accession>
<proteinExistence type="predicted"/>
<dbReference type="RefSeq" id="WP_055206585.1">
    <property type="nucleotide sequence ID" value="NZ_CZBO01000001.1"/>
</dbReference>
<dbReference type="GO" id="GO:0004601">
    <property type="term" value="F:peroxidase activity"/>
    <property type="evidence" value="ECO:0007669"/>
    <property type="project" value="UniProtKB-KW"/>
</dbReference>
<keyword evidence="1" id="KW-0812">Transmembrane</keyword>
<dbReference type="Proteomes" id="UP000095563">
    <property type="component" value="Unassembled WGS sequence"/>
</dbReference>
<dbReference type="PANTHER" id="PTHR31446">
    <property type="entry name" value="ACID PHOSPHATASE/VANADIUM-DEPENDENT HALOPEROXIDASE-RELATED PROTEIN"/>
    <property type="match status" value="1"/>
</dbReference>
<dbReference type="Pfam" id="PF02681">
    <property type="entry name" value="DUF212"/>
    <property type="match status" value="1"/>
</dbReference>
<name>A0A174QM96_9CLOT</name>
<feature type="transmembrane region" description="Helical" evidence="1">
    <location>
        <begin position="69"/>
        <end position="87"/>
    </location>
</feature>
<gene>
    <name evidence="2" type="ORF">ERS852568_00542</name>
</gene>
<evidence type="ECO:0000256" key="1">
    <source>
        <dbReference type="SAM" id="Phobius"/>
    </source>
</evidence>
<sequence length="142" mass="15337">MNIFHNLISLSLFALIAAQVLKIPFGFIINKKLDFSSIIGTGGMPSSHSAFIVSLTVGIARVSGIDSPVFALSFVFASIVMYDAMGIRRAAGEHAKLLNSIMSTDNIFKMNHKELKELLGHTPFEVLGGLILGIIVGLFYPL</sequence>
<organism evidence="2 3">
    <name type="scientific">Clostridium baratii</name>
    <dbReference type="NCBI Taxonomy" id="1561"/>
    <lineage>
        <taxon>Bacteria</taxon>
        <taxon>Bacillati</taxon>
        <taxon>Bacillota</taxon>
        <taxon>Clostridia</taxon>
        <taxon>Eubacteriales</taxon>
        <taxon>Clostridiaceae</taxon>
        <taxon>Clostridium</taxon>
    </lineage>
</organism>
<dbReference type="InterPro" id="IPR003832">
    <property type="entry name" value="DUF212"/>
</dbReference>
<keyword evidence="1" id="KW-0472">Membrane</keyword>
<dbReference type="PANTHER" id="PTHR31446:SF29">
    <property type="entry name" value="ACID PHOSPHATASE_VANADIUM-DEPENDENT HALOPEROXIDASE-RELATED PROTEIN"/>
    <property type="match status" value="1"/>
</dbReference>
<evidence type="ECO:0000313" key="3">
    <source>
        <dbReference type="Proteomes" id="UP000095563"/>
    </source>
</evidence>
<protein>
    <submittedName>
        <fullName evidence="2">Acid phosphatase/vanadium-dependent haloperoxidase-like protein</fullName>
    </submittedName>
</protein>
<dbReference type="EMBL" id="CZBO01000001">
    <property type="protein sequence ID" value="CUP72010.1"/>
    <property type="molecule type" value="Genomic_DNA"/>
</dbReference>
<dbReference type="AlphaFoldDB" id="A0A174QM96"/>
<keyword evidence="2" id="KW-0575">Peroxidase</keyword>
<feature type="transmembrane region" description="Helical" evidence="1">
    <location>
        <begin position="118"/>
        <end position="140"/>
    </location>
</feature>
<keyword evidence="2" id="KW-0560">Oxidoreductase</keyword>
<evidence type="ECO:0000313" key="2">
    <source>
        <dbReference type="EMBL" id="CUP72010.1"/>
    </source>
</evidence>
<reference evidence="2 3" key="1">
    <citation type="submission" date="2015-09" db="EMBL/GenBank/DDBJ databases">
        <authorList>
            <consortium name="Pathogen Informatics"/>
        </authorList>
    </citation>
    <scope>NUCLEOTIDE SEQUENCE [LARGE SCALE GENOMIC DNA]</scope>
    <source>
        <strain evidence="2 3">2789STDY5834956</strain>
    </source>
</reference>